<evidence type="ECO:0000256" key="1">
    <source>
        <dbReference type="ARBA" id="ARBA00023015"/>
    </source>
</evidence>
<evidence type="ECO:0000313" key="4">
    <source>
        <dbReference type="EMBL" id="GAA1683147.1"/>
    </source>
</evidence>
<proteinExistence type="predicted"/>
<keyword evidence="5" id="KW-1185">Reference proteome</keyword>
<dbReference type="InterPro" id="IPR011990">
    <property type="entry name" value="TPR-like_helical_dom_sf"/>
</dbReference>
<protein>
    <recommendedName>
        <fullName evidence="3">Bacterial transcriptional activator domain-containing protein</fullName>
    </recommendedName>
</protein>
<evidence type="ECO:0000256" key="2">
    <source>
        <dbReference type="ARBA" id="ARBA00023163"/>
    </source>
</evidence>
<name>A0ABN2H803_9ACTN</name>
<comment type="caution">
    <text evidence="4">The sequence shown here is derived from an EMBL/GenBank/DDBJ whole genome shotgun (WGS) entry which is preliminary data.</text>
</comment>
<evidence type="ECO:0000313" key="5">
    <source>
        <dbReference type="Proteomes" id="UP001500618"/>
    </source>
</evidence>
<organism evidence="4 5">
    <name type="scientific">Fodinicola feengrottensis</name>
    <dbReference type="NCBI Taxonomy" id="435914"/>
    <lineage>
        <taxon>Bacteria</taxon>
        <taxon>Bacillati</taxon>
        <taxon>Actinomycetota</taxon>
        <taxon>Actinomycetes</taxon>
        <taxon>Mycobacteriales</taxon>
        <taxon>Fodinicola</taxon>
    </lineage>
</organism>
<feature type="domain" description="Bacterial transcriptional activator" evidence="3">
    <location>
        <begin position="7"/>
        <end position="65"/>
    </location>
</feature>
<dbReference type="Proteomes" id="UP001500618">
    <property type="component" value="Unassembled WGS sequence"/>
</dbReference>
<sequence>MILVGKLTLRFPHRESLWVRLLVVLRQNGRSAEALALYHHIRTRLADELGVDPGPELYRIHAELLAGTSVRVDRPRPGQLVRMRNSRWP</sequence>
<dbReference type="EMBL" id="BAAANY010000011">
    <property type="protein sequence ID" value="GAA1683147.1"/>
    <property type="molecule type" value="Genomic_DNA"/>
</dbReference>
<gene>
    <name evidence="4" type="ORF">GCM10009765_35450</name>
</gene>
<dbReference type="InterPro" id="IPR005158">
    <property type="entry name" value="BTAD"/>
</dbReference>
<keyword evidence="2" id="KW-0804">Transcription</keyword>
<dbReference type="SUPFAM" id="SSF48452">
    <property type="entry name" value="TPR-like"/>
    <property type="match status" value="1"/>
</dbReference>
<keyword evidence="1" id="KW-0805">Transcription regulation</keyword>
<accession>A0ABN2H803</accession>
<dbReference type="PANTHER" id="PTHR35807:SF1">
    <property type="entry name" value="TRANSCRIPTIONAL REGULATOR REDD"/>
    <property type="match status" value="1"/>
</dbReference>
<dbReference type="PANTHER" id="PTHR35807">
    <property type="entry name" value="TRANSCRIPTIONAL REGULATOR REDD-RELATED"/>
    <property type="match status" value="1"/>
</dbReference>
<reference evidence="5" key="1">
    <citation type="journal article" date="2019" name="Int. J. Syst. Evol. Microbiol.">
        <title>The Global Catalogue of Microorganisms (GCM) 10K type strain sequencing project: providing services to taxonomists for standard genome sequencing and annotation.</title>
        <authorList>
            <consortium name="The Broad Institute Genomics Platform"/>
            <consortium name="The Broad Institute Genome Sequencing Center for Infectious Disease"/>
            <person name="Wu L."/>
            <person name="Ma J."/>
        </authorList>
    </citation>
    <scope>NUCLEOTIDE SEQUENCE [LARGE SCALE GENOMIC DNA]</scope>
    <source>
        <strain evidence="5">JCM 14718</strain>
    </source>
</reference>
<dbReference type="InterPro" id="IPR051677">
    <property type="entry name" value="AfsR-DnrI-RedD_regulator"/>
</dbReference>
<dbReference type="Pfam" id="PF03704">
    <property type="entry name" value="BTAD"/>
    <property type="match status" value="1"/>
</dbReference>
<dbReference type="Gene3D" id="1.25.40.10">
    <property type="entry name" value="Tetratricopeptide repeat domain"/>
    <property type="match status" value="1"/>
</dbReference>
<evidence type="ECO:0000259" key="3">
    <source>
        <dbReference type="Pfam" id="PF03704"/>
    </source>
</evidence>